<dbReference type="PANTHER" id="PTHR42933:SF1">
    <property type="entry name" value="SITE-SPECIFIC DNA-METHYLTRANSFERASE (ADENINE-SPECIFIC)"/>
    <property type="match status" value="1"/>
</dbReference>
<comment type="similarity">
    <text evidence="1">Belongs to the N(4)/N(6)-methyltransferase family.</text>
</comment>
<name>Q12J31_SHEDO</name>
<evidence type="ECO:0000256" key="7">
    <source>
        <dbReference type="ARBA" id="ARBA00047942"/>
    </source>
</evidence>
<dbReference type="EMBL" id="CP000302">
    <property type="protein sequence ID" value="ABE56545.1"/>
    <property type="molecule type" value="Genomic_DNA"/>
</dbReference>
<organism evidence="9 10">
    <name type="scientific">Shewanella denitrificans (strain OS217 / ATCC BAA-1090 / DSM 15013)</name>
    <dbReference type="NCBI Taxonomy" id="318161"/>
    <lineage>
        <taxon>Bacteria</taxon>
        <taxon>Pseudomonadati</taxon>
        <taxon>Pseudomonadota</taxon>
        <taxon>Gammaproteobacteria</taxon>
        <taxon>Alteromonadales</taxon>
        <taxon>Shewanellaceae</taxon>
        <taxon>Shewanella</taxon>
    </lineage>
</organism>
<dbReference type="GO" id="GO:0009307">
    <property type="term" value="P:DNA restriction-modification system"/>
    <property type="evidence" value="ECO:0007669"/>
    <property type="project" value="UniProtKB-KW"/>
</dbReference>
<dbReference type="OrthoDB" id="9784823at2"/>
<evidence type="ECO:0000256" key="3">
    <source>
        <dbReference type="ARBA" id="ARBA00022603"/>
    </source>
</evidence>
<evidence type="ECO:0000256" key="4">
    <source>
        <dbReference type="ARBA" id="ARBA00022679"/>
    </source>
</evidence>
<dbReference type="GO" id="GO:0032259">
    <property type="term" value="P:methylation"/>
    <property type="evidence" value="ECO:0007669"/>
    <property type="project" value="UniProtKB-KW"/>
</dbReference>
<dbReference type="AlphaFoldDB" id="Q12J31"/>
<evidence type="ECO:0000256" key="2">
    <source>
        <dbReference type="ARBA" id="ARBA00011900"/>
    </source>
</evidence>
<evidence type="ECO:0000256" key="1">
    <source>
        <dbReference type="ARBA" id="ARBA00006594"/>
    </source>
</evidence>
<dbReference type="SUPFAM" id="SSF53335">
    <property type="entry name" value="S-adenosyl-L-methionine-dependent methyltransferases"/>
    <property type="match status" value="1"/>
</dbReference>
<comment type="catalytic activity">
    <reaction evidence="7">
        <text>a 2'-deoxyadenosine in DNA + S-adenosyl-L-methionine = an N(6)-methyl-2'-deoxyadenosine in DNA + S-adenosyl-L-homocysteine + H(+)</text>
        <dbReference type="Rhea" id="RHEA:15197"/>
        <dbReference type="Rhea" id="RHEA-COMP:12418"/>
        <dbReference type="Rhea" id="RHEA-COMP:12419"/>
        <dbReference type="ChEBI" id="CHEBI:15378"/>
        <dbReference type="ChEBI" id="CHEBI:57856"/>
        <dbReference type="ChEBI" id="CHEBI:59789"/>
        <dbReference type="ChEBI" id="CHEBI:90615"/>
        <dbReference type="ChEBI" id="CHEBI:90616"/>
        <dbReference type="EC" id="2.1.1.72"/>
    </reaction>
</comment>
<dbReference type="Pfam" id="PF02384">
    <property type="entry name" value="N6_Mtase"/>
    <property type="match status" value="1"/>
</dbReference>
<dbReference type="EC" id="2.1.1.72" evidence="2"/>
<gene>
    <name evidence="9" type="ordered locus">Sden_3269</name>
</gene>
<dbReference type="PRINTS" id="PR00507">
    <property type="entry name" value="N12N6MTFRASE"/>
</dbReference>
<feature type="domain" description="DNA methylase adenine-specific" evidence="8">
    <location>
        <begin position="307"/>
        <end position="555"/>
    </location>
</feature>
<dbReference type="Proteomes" id="UP000001982">
    <property type="component" value="Chromosome"/>
</dbReference>
<dbReference type="PANTHER" id="PTHR42933">
    <property type="entry name" value="SLR6095 PROTEIN"/>
    <property type="match status" value="1"/>
</dbReference>
<protein>
    <recommendedName>
        <fullName evidence="2">site-specific DNA-methyltransferase (adenine-specific)</fullName>
        <ecNumber evidence="2">2.1.1.72</ecNumber>
    </recommendedName>
</protein>
<evidence type="ECO:0000313" key="9">
    <source>
        <dbReference type="EMBL" id="ABE56545.1"/>
    </source>
</evidence>
<evidence type="ECO:0000256" key="5">
    <source>
        <dbReference type="ARBA" id="ARBA00022691"/>
    </source>
</evidence>
<evidence type="ECO:0000313" key="10">
    <source>
        <dbReference type="Proteomes" id="UP000001982"/>
    </source>
</evidence>
<dbReference type="KEGG" id="sdn:Sden_3269"/>
<keyword evidence="4" id="KW-0808">Transferase</keyword>
<dbReference type="STRING" id="318161.Sden_3269"/>
<keyword evidence="3 9" id="KW-0489">Methyltransferase</keyword>
<keyword evidence="6" id="KW-0680">Restriction system</keyword>
<evidence type="ECO:0000259" key="8">
    <source>
        <dbReference type="Pfam" id="PF02384"/>
    </source>
</evidence>
<dbReference type="GO" id="GO:0008170">
    <property type="term" value="F:N-methyltransferase activity"/>
    <property type="evidence" value="ECO:0007669"/>
    <property type="project" value="InterPro"/>
</dbReference>
<dbReference type="InterPro" id="IPR051537">
    <property type="entry name" value="DNA_Adenine_Mtase"/>
</dbReference>
<sequence>MVGLLVANERITENYVREKLRENGYYEADNGVVIEEQKSQIKRVQTLLKSASKAKTGKGGYPEFIITWESDPNFLIVVECKADTKYHESPDLDKPKDYAVDGVLHYARYLSKDFTILALAVSGTSEDYTKVSNYLIPCGSKDHKVLTNEDGIEVNDILSFEDYYRLASFDPQVERKRHSDLLAFAKDLHELIWTAAKISEEDKPLLVSGTLIALMNQPFLNSFQYYSPEDMPRKWLEAIKDELDKADIPKAKKDTMRQPYATVAGQPNLGKPDAKIAKKYPKGVLYEVIKEINDNVWPFISVYHNFDVVGHFYGEFLKYTAGDKKALGIVLTPRHVTELFCDIANITKKDTVIDICAGTGGFLISAMHRMLKTAMTEEERLDIKKNRLIGIENSPKMFALAASNMILRGDGKANLHQSSCFEPTLKRAITVPDPALGVKRPNIGLLNPPYAQSKSDAELHELYFVKEMLDLLEKGGTGVAIIPVSCVIMPNKVKHEILQKHTLKAVMSMPSELFYPVGTVTCIVVFEAHKPHKETNKKTWFGYWREDGYVKTKHMGRIDLNHEWQDIKSRWLEAYSNNEVHAGESVTAYVDADSEWIAEAYLETDYSKLTKKDFEEVVKDYALFKLTNDI</sequence>
<dbReference type="Gene3D" id="3.40.50.150">
    <property type="entry name" value="Vaccinia Virus protein VP39"/>
    <property type="match status" value="1"/>
</dbReference>
<dbReference type="GO" id="GO:0009007">
    <property type="term" value="F:site-specific DNA-methyltransferase (adenine-specific) activity"/>
    <property type="evidence" value="ECO:0007669"/>
    <property type="project" value="UniProtKB-EC"/>
</dbReference>
<dbReference type="GO" id="GO:0003677">
    <property type="term" value="F:DNA binding"/>
    <property type="evidence" value="ECO:0007669"/>
    <property type="project" value="InterPro"/>
</dbReference>
<evidence type="ECO:0000256" key="6">
    <source>
        <dbReference type="ARBA" id="ARBA00022747"/>
    </source>
</evidence>
<dbReference type="REBASE" id="16253">
    <property type="entry name" value="SdeOSI"/>
</dbReference>
<dbReference type="CDD" id="cd02440">
    <property type="entry name" value="AdoMet_MTases"/>
    <property type="match status" value="1"/>
</dbReference>
<dbReference type="eggNOG" id="COG0286">
    <property type="taxonomic scope" value="Bacteria"/>
</dbReference>
<reference evidence="9 10" key="1">
    <citation type="submission" date="2006-03" db="EMBL/GenBank/DDBJ databases">
        <title>Complete sequence of Shewanella denitrificans OS217.</title>
        <authorList>
            <consortium name="US DOE Joint Genome Institute"/>
            <person name="Copeland A."/>
            <person name="Lucas S."/>
            <person name="Lapidus A."/>
            <person name="Barry K."/>
            <person name="Detter J.C."/>
            <person name="Glavina del Rio T."/>
            <person name="Hammon N."/>
            <person name="Israni S."/>
            <person name="Dalin E."/>
            <person name="Tice H."/>
            <person name="Pitluck S."/>
            <person name="Brettin T."/>
            <person name="Bruce D."/>
            <person name="Han C."/>
            <person name="Tapia R."/>
            <person name="Gilna P."/>
            <person name="Kiss H."/>
            <person name="Schmutz J."/>
            <person name="Larimer F."/>
            <person name="Land M."/>
            <person name="Hauser L."/>
            <person name="Kyrpides N."/>
            <person name="Lykidis A."/>
            <person name="Richardson P."/>
        </authorList>
    </citation>
    <scope>NUCLEOTIDE SEQUENCE [LARGE SCALE GENOMIC DNA]</scope>
    <source>
        <strain evidence="10">OS217 / ATCC BAA-1090 / DSM 15013</strain>
    </source>
</reference>
<dbReference type="InterPro" id="IPR003356">
    <property type="entry name" value="DNA_methylase_A-5"/>
</dbReference>
<dbReference type="InterPro" id="IPR029063">
    <property type="entry name" value="SAM-dependent_MTases_sf"/>
</dbReference>
<dbReference type="HOGENOM" id="CLU_015410_2_0_6"/>
<keyword evidence="10" id="KW-1185">Reference proteome</keyword>
<accession>Q12J31</accession>
<proteinExistence type="inferred from homology"/>
<keyword evidence="5" id="KW-0949">S-adenosyl-L-methionine</keyword>